<keyword evidence="2" id="KW-1185">Reference proteome</keyword>
<evidence type="ECO:0000313" key="2">
    <source>
        <dbReference type="Proteomes" id="UP000198131"/>
    </source>
</evidence>
<name>A0A212UF42_9BACT</name>
<proteinExistence type="predicted"/>
<gene>
    <name evidence="1" type="ORF">SAMN06265337_3597</name>
</gene>
<protein>
    <submittedName>
        <fullName evidence="1">Uncharacterized protein</fullName>
    </submittedName>
</protein>
<dbReference type="Proteomes" id="UP000198131">
    <property type="component" value="Unassembled WGS sequence"/>
</dbReference>
<dbReference type="AlphaFoldDB" id="A0A212UF42"/>
<organism evidence="1 2">
    <name type="scientific">Hymenobacter gelipurpurascens</name>
    <dbReference type="NCBI Taxonomy" id="89968"/>
    <lineage>
        <taxon>Bacteria</taxon>
        <taxon>Pseudomonadati</taxon>
        <taxon>Bacteroidota</taxon>
        <taxon>Cytophagia</taxon>
        <taxon>Cytophagales</taxon>
        <taxon>Hymenobacteraceae</taxon>
        <taxon>Hymenobacter</taxon>
    </lineage>
</organism>
<reference evidence="2" key="1">
    <citation type="submission" date="2017-06" db="EMBL/GenBank/DDBJ databases">
        <authorList>
            <person name="Varghese N."/>
            <person name="Submissions S."/>
        </authorList>
    </citation>
    <scope>NUCLEOTIDE SEQUENCE [LARGE SCALE GENOMIC DNA]</scope>
    <source>
        <strain evidence="2">DSM 11116</strain>
    </source>
</reference>
<dbReference type="EMBL" id="FYEW01000002">
    <property type="protein sequence ID" value="SNC76857.1"/>
    <property type="molecule type" value="Genomic_DNA"/>
</dbReference>
<evidence type="ECO:0000313" key="1">
    <source>
        <dbReference type="EMBL" id="SNC76857.1"/>
    </source>
</evidence>
<accession>A0A212UF42</accession>
<sequence>MGLFDAPKPVGVEIKGQVLYCVICRHNRFWRRHIRLDPAELFQSDWFDPTAVAYTCDNCGYVHWFMPQ</sequence>